<proteinExistence type="predicted"/>
<dbReference type="EMBL" id="BAOU01000013">
    <property type="protein sequence ID" value="GAD04833.1"/>
    <property type="molecule type" value="Genomic_DNA"/>
</dbReference>
<evidence type="ECO:0000313" key="2">
    <source>
        <dbReference type="Proteomes" id="UP000018031"/>
    </source>
</evidence>
<dbReference type="Proteomes" id="UP000018031">
    <property type="component" value="Unassembled WGS sequence"/>
</dbReference>
<comment type="caution">
    <text evidence="1">The sequence shown here is derived from an EMBL/GenBank/DDBJ whole genome shotgun (WGS) entry which is preliminary data.</text>
</comment>
<sequence length="52" mass="5853">MQPRKKNAKSLSFPQRKFLTKQARRYSSSAVRCVFVLPIFPSGVSIAGQNLL</sequence>
<gene>
    <name evidence="1" type="ORF">PORCRE_529</name>
</gene>
<accession>S4N9G1</accession>
<organism evidence="1 2">
    <name type="scientific">Porphyromonas crevioricanis JCM 15906</name>
    <dbReference type="NCBI Taxonomy" id="1305617"/>
    <lineage>
        <taxon>Bacteria</taxon>
        <taxon>Pseudomonadati</taxon>
        <taxon>Bacteroidota</taxon>
        <taxon>Bacteroidia</taxon>
        <taxon>Bacteroidales</taxon>
        <taxon>Porphyromonadaceae</taxon>
        <taxon>Porphyromonas</taxon>
    </lineage>
</organism>
<protein>
    <submittedName>
        <fullName evidence="1">Uncharacterized protein</fullName>
    </submittedName>
</protein>
<reference evidence="1 2" key="2">
    <citation type="journal article" date="2013" name="Genome Announc.">
        <title>Draft Genome Sequences of Porphyromonas crevioricanis JCM 15906T and Porphyromonas cansulci JCM 13913T Isolated from a Canine Oral Cavity.</title>
        <authorList>
            <person name="Sakamoto M."/>
            <person name="Tanaka N."/>
            <person name="Shiwa Y."/>
            <person name="Yoshikawa H."/>
            <person name="Ohkuma M."/>
        </authorList>
    </citation>
    <scope>NUCLEOTIDE SEQUENCE [LARGE SCALE GENOMIC DNA]</scope>
    <source>
        <strain evidence="1 2">JCM 15906</strain>
    </source>
</reference>
<dbReference type="AlphaFoldDB" id="S4N9G1"/>
<evidence type="ECO:0000313" key="1">
    <source>
        <dbReference type="EMBL" id="GAD04833.1"/>
    </source>
</evidence>
<name>S4N9G1_9PORP</name>
<reference evidence="2" key="1">
    <citation type="journal article" date="2013" name="Genome">
        <title>Draft Genome Sequences of Porphyromonas crevioricanis JCM 15906T and Porphyromonas cansulci JCM 13913T Isolated from a Canine Oral Cavity.</title>
        <authorList>
            <person name="Sakamoto M."/>
            <person name="Tanaka N."/>
            <person name="Shiwa Y."/>
            <person name="Yoshikawa H."/>
            <person name="Ohkuma M."/>
        </authorList>
    </citation>
    <scope>NUCLEOTIDE SEQUENCE [LARGE SCALE GENOMIC DNA]</scope>
    <source>
        <strain evidence="2">JCM 15906</strain>
    </source>
</reference>